<keyword evidence="1" id="KW-0547">Nucleotide-binding</keyword>
<dbReference type="GO" id="GO:0016887">
    <property type="term" value="F:ATP hydrolysis activity"/>
    <property type="evidence" value="ECO:0007669"/>
    <property type="project" value="InterPro"/>
</dbReference>
<organism evidence="7 8">
    <name type="scientific">Neorhodopirellula pilleata</name>
    <dbReference type="NCBI Taxonomy" id="2714738"/>
    <lineage>
        <taxon>Bacteria</taxon>
        <taxon>Pseudomonadati</taxon>
        <taxon>Planctomycetota</taxon>
        <taxon>Planctomycetia</taxon>
        <taxon>Pirellulales</taxon>
        <taxon>Pirellulaceae</taxon>
        <taxon>Neorhodopirellula</taxon>
    </lineage>
</organism>
<dbReference type="FunFam" id="3.40.50.300:FF:000640">
    <property type="entry name" value="MoxR family ATPase"/>
    <property type="match status" value="1"/>
</dbReference>
<dbReference type="Gene3D" id="3.40.50.300">
    <property type="entry name" value="P-loop containing nucleotide triphosphate hydrolases"/>
    <property type="match status" value="1"/>
</dbReference>
<dbReference type="PANTHER" id="PTHR42759:SF1">
    <property type="entry name" value="MAGNESIUM-CHELATASE SUBUNIT CHLD"/>
    <property type="match status" value="1"/>
</dbReference>
<dbReference type="SUPFAM" id="SSF52540">
    <property type="entry name" value="P-loop containing nucleoside triphosphate hydrolases"/>
    <property type="match status" value="1"/>
</dbReference>
<dbReference type="GO" id="GO:0005524">
    <property type="term" value="F:ATP binding"/>
    <property type="evidence" value="ECO:0007669"/>
    <property type="project" value="UniProtKB-KW"/>
</dbReference>
<keyword evidence="2" id="KW-0067">ATP-binding</keyword>
<dbReference type="PANTHER" id="PTHR42759">
    <property type="entry name" value="MOXR FAMILY PROTEIN"/>
    <property type="match status" value="1"/>
</dbReference>
<accession>A0A5C5ZLK3</accession>
<sequence>MRIILMVTPPPRENSHSVHRDNPSGDATGARSGGNALTPGDVASAAELIRSVNQVKQQVSRIVVGQDEVVEQLLISILARGHCLLEGVPGLAKTLMVRTLASSMSLEFRRIQFTPDLMPGDITGTDIIQEDHETGRREMVFRKGPIFTQMLLADEINRTPPKTQAALLEAMQEHEVTAGGQTFPLSEPFFVLATQNPIEQEGTYPLPEAQRDRFLFHVVVSYPSRDEEAAIVDRTTSGESLDVQHVISGADIVHFQSLVRRVPLPQHVKDWVIDLVRDARPDQPEAAPWVREWIQWGPGPRASQQLVLAAKARALLYGRTHVTIDDVQALAMPVLRHRIVPTFAAEADGITVADLVKRLVKEHAVKPASVL</sequence>
<dbReference type="InterPro" id="IPR041628">
    <property type="entry name" value="ChlI/MoxR_AAA_lid"/>
</dbReference>
<evidence type="ECO:0000259" key="6">
    <source>
        <dbReference type="Pfam" id="PF17863"/>
    </source>
</evidence>
<dbReference type="Gene3D" id="1.10.8.80">
    <property type="entry name" value="Magnesium chelatase subunit I, C-Terminal domain"/>
    <property type="match status" value="1"/>
</dbReference>
<dbReference type="Pfam" id="PF17863">
    <property type="entry name" value="AAA_lid_2"/>
    <property type="match status" value="1"/>
</dbReference>
<dbReference type="EMBL" id="SJPM01000023">
    <property type="protein sequence ID" value="TWT87956.1"/>
    <property type="molecule type" value="Genomic_DNA"/>
</dbReference>
<reference evidence="7 8" key="1">
    <citation type="submission" date="2019-02" db="EMBL/GenBank/DDBJ databases">
        <title>Deep-cultivation of Planctomycetes and their phenomic and genomic characterization uncovers novel biology.</title>
        <authorList>
            <person name="Wiegand S."/>
            <person name="Jogler M."/>
            <person name="Boedeker C."/>
            <person name="Pinto D."/>
            <person name="Vollmers J."/>
            <person name="Rivas-Marin E."/>
            <person name="Kohn T."/>
            <person name="Peeters S.H."/>
            <person name="Heuer A."/>
            <person name="Rast P."/>
            <person name="Oberbeckmann S."/>
            <person name="Bunk B."/>
            <person name="Jeske O."/>
            <person name="Meyerdierks A."/>
            <person name="Storesund J.E."/>
            <person name="Kallscheuer N."/>
            <person name="Luecker S."/>
            <person name="Lage O.M."/>
            <person name="Pohl T."/>
            <person name="Merkel B.J."/>
            <person name="Hornburger P."/>
            <person name="Mueller R.-W."/>
            <person name="Bruemmer F."/>
            <person name="Labrenz M."/>
            <person name="Spormann A.M."/>
            <person name="Op Den Camp H."/>
            <person name="Overmann J."/>
            <person name="Amann R."/>
            <person name="Jetten M.S.M."/>
            <person name="Mascher T."/>
            <person name="Medema M.H."/>
            <person name="Devos D.P."/>
            <person name="Kaster A.-K."/>
            <person name="Ovreas L."/>
            <person name="Rohde M."/>
            <person name="Galperin M.Y."/>
            <person name="Jogler C."/>
        </authorList>
    </citation>
    <scope>NUCLEOTIDE SEQUENCE [LARGE SCALE GENOMIC DNA]</scope>
    <source>
        <strain evidence="7 8">Pla100</strain>
    </source>
</reference>
<dbReference type="Proteomes" id="UP000316213">
    <property type="component" value="Unassembled WGS sequence"/>
</dbReference>
<feature type="compositionally biased region" description="Basic and acidic residues" evidence="4">
    <location>
        <begin position="13"/>
        <end position="23"/>
    </location>
</feature>
<evidence type="ECO:0000256" key="4">
    <source>
        <dbReference type="SAM" id="MobiDB-lite"/>
    </source>
</evidence>
<dbReference type="InterPro" id="IPR027417">
    <property type="entry name" value="P-loop_NTPase"/>
</dbReference>
<protein>
    <submittedName>
        <fullName evidence="7">ATPase family associated with various cellular activities (AAA)</fullName>
    </submittedName>
</protein>
<proteinExistence type="inferred from homology"/>
<evidence type="ECO:0000313" key="7">
    <source>
        <dbReference type="EMBL" id="TWT87956.1"/>
    </source>
</evidence>
<dbReference type="PIRSF" id="PIRSF002849">
    <property type="entry name" value="AAA_ATPase_chaperone_MoxR_prd"/>
    <property type="match status" value="1"/>
</dbReference>
<dbReference type="Pfam" id="PF07726">
    <property type="entry name" value="AAA_3"/>
    <property type="match status" value="1"/>
</dbReference>
<evidence type="ECO:0000256" key="3">
    <source>
        <dbReference type="ARBA" id="ARBA00061607"/>
    </source>
</evidence>
<comment type="caution">
    <text evidence="7">The sequence shown here is derived from an EMBL/GenBank/DDBJ whole genome shotgun (WGS) entry which is preliminary data.</text>
</comment>
<dbReference type="CDD" id="cd00009">
    <property type="entry name" value="AAA"/>
    <property type="match status" value="1"/>
</dbReference>
<name>A0A5C5ZLK3_9BACT</name>
<evidence type="ECO:0000256" key="1">
    <source>
        <dbReference type="ARBA" id="ARBA00022741"/>
    </source>
</evidence>
<evidence type="ECO:0000259" key="5">
    <source>
        <dbReference type="Pfam" id="PF07726"/>
    </source>
</evidence>
<comment type="similarity">
    <text evidence="3">Belongs to the MoxR family.</text>
</comment>
<feature type="domain" description="ChlI/MoxR AAA lid" evidence="6">
    <location>
        <begin position="291"/>
        <end position="357"/>
    </location>
</feature>
<dbReference type="InterPro" id="IPR050764">
    <property type="entry name" value="CbbQ/NirQ/NorQ/GpvN"/>
</dbReference>
<dbReference type="InterPro" id="IPR011703">
    <property type="entry name" value="ATPase_AAA-3"/>
</dbReference>
<dbReference type="AlphaFoldDB" id="A0A5C5ZLK3"/>
<evidence type="ECO:0000256" key="2">
    <source>
        <dbReference type="ARBA" id="ARBA00022840"/>
    </source>
</evidence>
<feature type="domain" description="ATPase AAA-3" evidence="5">
    <location>
        <begin position="82"/>
        <end position="216"/>
    </location>
</feature>
<evidence type="ECO:0000313" key="8">
    <source>
        <dbReference type="Proteomes" id="UP000316213"/>
    </source>
</evidence>
<gene>
    <name evidence="7" type="ORF">Pla100_58080</name>
</gene>
<feature type="region of interest" description="Disordered" evidence="4">
    <location>
        <begin position="1"/>
        <end position="37"/>
    </location>
</feature>
<keyword evidence="8" id="KW-1185">Reference proteome</keyword>